<dbReference type="GO" id="GO:0062129">
    <property type="term" value="C:chitin-based extracellular matrix"/>
    <property type="evidence" value="ECO:0007669"/>
    <property type="project" value="TreeGrafter"/>
</dbReference>
<keyword evidence="1 2" id="KW-0193">Cuticle</keyword>
<proteinExistence type="predicted"/>
<organism evidence="4 5">
    <name type="scientific">Hermetia illucens</name>
    <name type="common">Black soldier fly</name>
    <dbReference type="NCBI Taxonomy" id="343691"/>
    <lineage>
        <taxon>Eukaryota</taxon>
        <taxon>Metazoa</taxon>
        <taxon>Ecdysozoa</taxon>
        <taxon>Arthropoda</taxon>
        <taxon>Hexapoda</taxon>
        <taxon>Insecta</taxon>
        <taxon>Pterygota</taxon>
        <taxon>Neoptera</taxon>
        <taxon>Endopterygota</taxon>
        <taxon>Diptera</taxon>
        <taxon>Brachycera</taxon>
        <taxon>Stratiomyomorpha</taxon>
        <taxon>Stratiomyidae</taxon>
        <taxon>Hermetiinae</taxon>
        <taxon>Hermetia</taxon>
    </lineage>
</organism>
<keyword evidence="3" id="KW-0732">Signal</keyword>
<dbReference type="InterPro" id="IPR000618">
    <property type="entry name" value="Insect_cuticle"/>
</dbReference>
<evidence type="ECO:0000256" key="2">
    <source>
        <dbReference type="PROSITE-ProRule" id="PRU00497"/>
    </source>
</evidence>
<protein>
    <recommendedName>
        <fullName evidence="6">Pupal cuticle protein</fullName>
    </recommendedName>
</protein>
<reference evidence="4 5" key="1">
    <citation type="submission" date="2020-11" db="EMBL/GenBank/DDBJ databases">
        <authorList>
            <person name="Wallbank WR R."/>
            <person name="Pardo Diaz C."/>
            <person name="Kozak K."/>
            <person name="Martin S."/>
            <person name="Jiggins C."/>
            <person name="Moest M."/>
            <person name="Warren A I."/>
            <person name="Generalovic N T."/>
            <person name="Byers J.R.P. K."/>
            <person name="Montejo-Kovacevich G."/>
            <person name="Yen C E."/>
        </authorList>
    </citation>
    <scope>NUCLEOTIDE SEQUENCE [LARGE SCALE GENOMIC DNA]</scope>
</reference>
<dbReference type="PROSITE" id="PS00233">
    <property type="entry name" value="CHIT_BIND_RR_1"/>
    <property type="match status" value="1"/>
</dbReference>
<accession>A0A7R8UKR0</accession>
<evidence type="ECO:0000313" key="5">
    <source>
        <dbReference type="Proteomes" id="UP000594454"/>
    </source>
</evidence>
<dbReference type="FunCoup" id="A0A7R8UKR0">
    <property type="interactions" value="95"/>
</dbReference>
<dbReference type="EMBL" id="LR899010">
    <property type="protein sequence ID" value="CAD7082429.1"/>
    <property type="molecule type" value="Genomic_DNA"/>
</dbReference>
<dbReference type="GO" id="GO:0008010">
    <property type="term" value="F:structural constituent of chitin-based larval cuticle"/>
    <property type="evidence" value="ECO:0007669"/>
    <property type="project" value="TreeGrafter"/>
</dbReference>
<feature type="chain" id="PRO_5031426364" description="Pupal cuticle protein" evidence="3">
    <location>
        <begin position="17"/>
        <end position="156"/>
    </location>
</feature>
<evidence type="ECO:0008006" key="6">
    <source>
        <dbReference type="Google" id="ProtNLM"/>
    </source>
</evidence>
<dbReference type="PANTHER" id="PTHR10380">
    <property type="entry name" value="CUTICLE PROTEIN"/>
    <property type="match status" value="1"/>
</dbReference>
<dbReference type="InterPro" id="IPR050468">
    <property type="entry name" value="Cuticle_Struct_Prot"/>
</dbReference>
<evidence type="ECO:0000256" key="3">
    <source>
        <dbReference type="SAM" id="SignalP"/>
    </source>
</evidence>
<dbReference type="Pfam" id="PF00379">
    <property type="entry name" value="Chitin_bind_4"/>
    <property type="match status" value="1"/>
</dbReference>
<feature type="signal peptide" evidence="3">
    <location>
        <begin position="1"/>
        <end position="16"/>
    </location>
</feature>
<keyword evidence="5" id="KW-1185">Reference proteome</keyword>
<evidence type="ECO:0000256" key="1">
    <source>
        <dbReference type="ARBA" id="ARBA00022460"/>
    </source>
</evidence>
<name>A0A7R8UKR0_HERIL</name>
<evidence type="ECO:0000313" key="4">
    <source>
        <dbReference type="EMBL" id="CAD7082429.1"/>
    </source>
</evidence>
<dbReference type="InParanoid" id="A0A7R8UKR0"/>
<dbReference type="PROSITE" id="PS51155">
    <property type="entry name" value="CHIT_BIND_RR_2"/>
    <property type="match status" value="1"/>
</dbReference>
<dbReference type="AlphaFoldDB" id="A0A7R8UKR0"/>
<gene>
    <name evidence="4" type="ORF">HERILL_LOCUS5464</name>
</gene>
<dbReference type="PRINTS" id="PR00947">
    <property type="entry name" value="CUTICLE"/>
</dbReference>
<dbReference type="PANTHER" id="PTHR10380:SF238">
    <property type="entry name" value="CUTICULAR PROTEIN 65EA-RELATED"/>
    <property type="match status" value="1"/>
</dbReference>
<dbReference type="Proteomes" id="UP000594454">
    <property type="component" value="Chromosome 2"/>
</dbReference>
<dbReference type="InterPro" id="IPR031311">
    <property type="entry name" value="CHIT_BIND_RR_consensus"/>
</dbReference>
<sequence>MFKFIVAAVILALAHADHIDHDAHIVSQQSDILPDGQYQYSYETSNGIAAQEQGAGGVAANGNAKYVAPDGQVVQLSYTADANGFVAQGSHVPQIPEEILKSLEWNRAHPEEDDYLHPELSAGHAAPLAAAGPAYSAPQIVTIRPHAYTTARPYRH</sequence>